<dbReference type="Pfam" id="PF20240">
    <property type="entry name" value="DUF6597"/>
    <property type="match status" value="1"/>
</dbReference>
<evidence type="ECO:0000259" key="4">
    <source>
        <dbReference type="PROSITE" id="PS01124"/>
    </source>
</evidence>
<dbReference type="Gene3D" id="1.10.10.60">
    <property type="entry name" value="Homeodomain-like"/>
    <property type="match status" value="1"/>
</dbReference>
<gene>
    <name evidence="5" type="ORF">DCO56_10065</name>
</gene>
<dbReference type="Proteomes" id="UP000250831">
    <property type="component" value="Unassembled WGS sequence"/>
</dbReference>
<evidence type="ECO:0000313" key="5">
    <source>
        <dbReference type="EMBL" id="PUV25415.1"/>
    </source>
</evidence>
<evidence type="ECO:0000256" key="2">
    <source>
        <dbReference type="ARBA" id="ARBA00023125"/>
    </source>
</evidence>
<dbReference type="SUPFAM" id="SSF46689">
    <property type="entry name" value="Homeodomain-like"/>
    <property type="match status" value="1"/>
</dbReference>
<protein>
    <submittedName>
        <fullName evidence="5">AraC family transcriptional regulator</fullName>
    </submittedName>
</protein>
<accession>A0A363NX95</accession>
<proteinExistence type="predicted"/>
<dbReference type="SMART" id="SM00342">
    <property type="entry name" value="HTH_ARAC"/>
    <property type="match status" value="1"/>
</dbReference>
<feature type="domain" description="HTH araC/xylS-type" evidence="4">
    <location>
        <begin position="151"/>
        <end position="254"/>
    </location>
</feature>
<dbReference type="AlphaFoldDB" id="A0A363NX95"/>
<reference evidence="5 6" key="1">
    <citation type="submission" date="2018-04" db="EMBL/GenBank/DDBJ databases">
        <title>Sphingobacterium sp. M46 Genome.</title>
        <authorList>
            <person name="Cheng J."/>
            <person name="Li Y."/>
        </authorList>
    </citation>
    <scope>NUCLEOTIDE SEQUENCE [LARGE SCALE GENOMIC DNA]</scope>
    <source>
        <strain evidence="5 6">M46</strain>
    </source>
</reference>
<sequence>MQIPPSKELLPYIKHYLFLESNAAQQKTLRLFSDGNTGMVFLLRQGRLSLNNSLYLPSSFLYGQISHFQDLVLAEKTSFIITVFQPDGLYQLLRISARELKDQIVNTRDIFGQSATRLHEALVQYKQPTDKIQILNAFFYDLMSQRKFSGHPLLSSVLRHINQHKGLLSVEQLVRYTGYTERHMERIFAEQIGMSPKKFTNIVQLHTFLKLLRSKSDITSLTTICHESGYFDQSHLIRAFKKYTGITPSEYLNGTSRLAVNFMEFNDMHDPMSGLYNLS</sequence>
<evidence type="ECO:0000313" key="6">
    <source>
        <dbReference type="Proteomes" id="UP000250831"/>
    </source>
</evidence>
<dbReference type="GO" id="GO:0003700">
    <property type="term" value="F:DNA-binding transcription factor activity"/>
    <property type="evidence" value="ECO:0007669"/>
    <property type="project" value="InterPro"/>
</dbReference>
<evidence type="ECO:0000256" key="3">
    <source>
        <dbReference type="ARBA" id="ARBA00023163"/>
    </source>
</evidence>
<dbReference type="InterPro" id="IPR046532">
    <property type="entry name" value="DUF6597"/>
</dbReference>
<dbReference type="GO" id="GO:0043565">
    <property type="term" value="F:sequence-specific DNA binding"/>
    <property type="evidence" value="ECO:0007669"/>
    <property type="project" value="InterPro"/>
</dbReference>
<keyword evidence="1" id="KW-0805">Transcription regulation</keyword>
<dbReference type="PANTHER" id="PTHR46796:SF13">
    <property type="entry name" value="HTH-TYPE TRANSCRIPTIONAL ACTIVATOR RHAS"/>
    <property type="match status" value="1"/>
</dbReference>
<dbReference type="InterPro" id="IPR018060">
    <property type="entry name" value="HTH_AraC"/>
</dbReference>
<dbReference type="Pfam" id="PF12833">
    <property type="entry name" value="HTH_18"/>
    <property type="match status" value="1"/>
</dbReference>
<keyword evidence="2" id="KW-0238">DNA-binding</keyword>
<comment type="caution">
    <text evidence="5">The sequence shown here is derived from an EMBL/GenBank/DDBJ whole genome shotgun (WGS) entry which is preliminary data.</text>
</comment>
<name>A0A363NX95_9SPHI</name>
<dbReference type="PROSITE" id="PS01124">
    <property type="entry name" value="HTH_ARAC_FAMILY_2"/>
    <property type="match status" value="1"/>
</dbReference>
<keyword evidence="3" id="KW-0804">Transcription</keyword>
<dbReference type="OrthoDB" id="511992at2"/>
<keyword evidence="6" id="KW-1185">Reference proteome</keyword>
<dbReference type="InterPro" id="IPR050204">
    <property type="entry name" value="AraC_XylS_family_regulators"/>
</dbReference>
<dbReference type="EMBL" id="QCXX01000002">
    <property type="protein sequence ID" value="PUV25415.1"/>
    <property type="molecule type" value="Genomic_DNA"/>
</dbReference>
<organism evidence="5 6">
    <name type="scientific">Sphingobacterium athyrii</name>
    <dbReference type="NCBI Taxonomy" id="2152717"/>
    <lineage>
        <taxon>Bacteria</taxon>
        <taxon>Pseudomonadati</taxon>
        <taxon>Bacteroidota</taxon>
        <taxon>Sphingobacteriia</taxon>
        <taxon>Sphingobacteriales</taxon>
        <taxon>Sphingobacteriaceae</taxon>
        <taxon>Sphingobacterium</taxon>
    </lineage>
</organism>
<evidence type="ECO:0000256" key="1">
    <source>
        <dbReference type="ARBA" id="ARBA00023015"/>
    </source>
</evidence>
<dbReference type="PANTHER" id="PTHR46796">
    <property type="entry name" value="HTH-TYPE TRANSCRIPTIONAL ACTIVATOR RHAS-RELATED"/>
    <property type="match status" value="1"/>
</dbReference>
<dbReference type="InterPro" id="IPR009057">
    <property type="entry name" value="Homeodomain-like_sf"/>
</dbReference>